<evidence type="ECO:0000256" key="1">
    <source>
        <dbReference type="SAM" id="MobiDB-lite"/>
    </source>
</evidence>
<keyword evidence="3" id="KW-1185">Reference proteome</keyword>
<gene>
    <name evidence="2" type="ORF">Pfra01_003056700</name>
</gene>
<proteinExistence type="predicted"/>
<evidence type="ECO:0000313" key="3">
    <source>
        <dbReference type="Proteomes" id="UP001165121"/>
    </source>
</evidence>
<feature type="region of interest" description="Disordered" evidence="1">
    <location>
        <begin position="161"/>
        <end position="190"/>
    </location>
</feature>
<protein>
    <submittedName>
        <fullName evidence="2">Unnamed protein product</fullName>
    </submittedName>
</protein>
<comment type="caution">
    <text evidence="2">The sequence shown here is derived from an EMBL/GenBank/DDBJ whole genome shotgun (WGS) entry which is preliminary data.</text>
</comment>
<dbReference type="Proteomes" id="UP001165121">
    <property type="component" value="Unassembled WGS sequence"/>
</dbReference>
<name>A0A9W6YQC0_9STRA</name>
<organism evidence="2 3">
    <name type="scientific">Phytophthora fragariaefolia</name>
    <dbReference type="NCBI Taxonomy" id="1490495"/>
    <lineage>
        <taxon>Eukaryota</taxon>
        <taxon>Sar</taxon>
        <taxon>Stramenopiles</taxon>
        <taxon>Oomycota</taxon>
        <taxon>Peronosporomycetes</taxon>
        <taxon>Peronosporales</taxon>
        <taxon>Peronosporaceae</taxon>
        <taxon>Phytophthora</taxon>
    </lineage>
</organism>
<sequence>MLTLRYSTDGLFSSARAKKTTWHLDTGGAEAATPSTKTHALATSTLRYEPQTHSDDEFDRIAASPVVRTNQHEDAKVALDEAREKAVEEGLPKSLNGRLKRLIDRYFGCFRVELGDDPPVKGAPAPGPGYAGCATSEDEVASVPSSVRGVPGRSCTTVAGHWAGLDESQQPLGASPARRPQKDRRAANDG</sequence>
<reference evidence="2" key="1">
    <citation type="submission" date="2023-04" db="EMBL/GenBank/DDBJ databases">
        <title>Phytophthora fragariaefolia NBRC 109709.</title>
        <authorList>
            <person name="Ichikawa N."/>
            <person name="Sato H."/>
            <person name="Tonouchi N."/>
        </authorList>
    </citation>
    <scope>NUCLEOTIDE SEQUENCE</scope>
    <source>
        <strain evidence="2">NBRC 109709</strain>
    </source>
</reference>
<accession>A0A9W6YQC0</accession>
<dbReference type="AlphaFoldDB" id="A0A9W6YQC0"/>
<dbReference type="EMBL" id="BSXT01019248">
    <property type="protein sequence ID" value="GMG18140.1"/>
    <property type="molecule type" value="Genomic_DNA"/>
</dbReference>
<evidence type="ECO:0000313" key="2">
    <source>
        <dbReference type="EMBL" id="GMG18140.1"/>
    </source>
</evidence>